<accession>A0A026WC17</accession>
<reference evidence="2 3" key="1">
    <citation type="journal article" date="2014" name="Curr. Biol.">
        <title>The genome of the clonal raider ant Cerapachys biroi.</title>
        <authorList>
            <person name="Oxley P.R."/>
            <person name="Ji L."/>
            <person name="Fetter-Pruneda I."/>
            <person name="McKenzie S.K."/>
            <person name="Li C."/>
            <person name="Hu H."/>
            <person name="Zhang G."/>
            <person name="Kronauer D.J."/>
        </authorList>
    </citation>
    <scope>NUCLEOTIDE SEQUENCE [LARGE SCALE GENOMIC DNA]</scope>
</reference>
<name>A0A026WC17_OOCBI</name>
<dbReference type="AlphaFoldDB" id="A0A026WC17"/>
<evidence type="ECO:0000256" key="1">
    <source>
        <dbReference type="SAM" id="MobiDB-lite"/>
    </source>
</evidence>
<protein>
    <submittedName>
        <fullName evidence="2">Uncharacterized protein</fullName>
    </submittedName>
</protein>
<feature type="compositionally biased region" description="Polar residues" evidence="1">
    <location>
        <begin position="1"/>
        <end position="10"/>
    </location>
</feature>
<proteinExistence type="predicted"/>
<sequence length="56" mass="6397">MIVVTVNSRGQESRARLAKNSGRKQNKVEKPERNVVYVERKLPYLNRISVAKTATL</sequence>
<dbReference type="Proteomes" id="UP000053097">
    <property type="component" value="Unassembled WGS sequence"/>
</dbReference>
<evidence type="ECO:0000313" key="2">
    <source>
        <dbReference type="EMBL" id="EZA53201.1"/>
    </source>
</evidence>
<organism evidence="2 3">
    <name type="scientific">Ooceraea biroi</name>
    <name type="common">Clonal raider ant</name>
    <name type="synonym">Cerapachys biroi</name>
    <dbReference type="NCBI Taxonomy" id="2015173"/>
    <lineage>
        <taxon>Eukaryota</taxon>
        <taxon>Metazoa</taxon>
        <taxon>Ecdysozoa</taxon>
        <taxon>Arthropoda</taxon>
        <taxon>Hexapoda</taxon>
        <taxon>Insecta</taxon>
        <taxon>Pterygota</taxon>
        <taxon>Neoptera</taxon>
        <taxon>Endopterygota</taxon>
        <taxon>Hymenoptera</taxon>
        <taxon>Apocrita</taxon>
        <taxon>Aculeata</taxon>
        <taxon>Formicoidea</taxon>
        <taxon>Formicidae</taxon>
        <taxon>Dorylinae</taxon>
        <taxon>Ooceraea</taxon>
    </lineage>
</organism>
<gene>
    <name evidence="2" type="ORF">X777_06280</name>
</gene>
<keyword evidence="3" id="KW-1185">Reference proteome</keyword>
<dbReference type="EMBL" id="KK107293">
    <property type="protein sequence ID" value="EZA53201.1"/>
    <property type="molecule type" value="Genomic_DNA"/>
</dbReference>
<feature type="region of interest" description="Disordered" evidence="1">
    <location>
        <begin position="1"/>
        <end position="30"/>
    </location>
</feature>
<evidence type="ECO:0000313" key="3">
    <source>
        <dbReference type="Proteomes" id="UP000053097"/>
    </source>
</evidence>